<feature type="compositionally biased region" description="Gly residues" evidence="2">
    <location>
        <begin position="185"/>
        <end position="217"/>
    </location>
</feature>
<gene>
    <name evidence="3" type="ORF">Rsub_12573</name>
</gene>
<sequence length="280" mass="27690">MRGWCELSREGGADRAKLEKRAAREEAAARAAFEAHAARAALTQAGGKPTILRNAGGGGSRDVHLEDFSVSNGGKELIEGASAIGRNGTGKTTFLRALASGEIKGLPPTCQVLHVEQEVVGDDTPVIEAVLECDVERAALLEEEARLMAALGVAARPAEAAPAAAGEGEGGDKEGGGGGGDEKGGGGGEKATGGSGGDGGGEKGGGSGEKGGGGGGAEQASGGVQASGGGGGVKDEGVLTERLNKVWRRLTEIDADGAESRAASILAGLSFDSDMMRRAT</sequence>
<reference evidence="3 4" key="1">
    <citation type="journal article" date="2018" name="Sci. Rep.">
        <title>Raphidocelis subcapitata (=Pseudokirchneriella subcapitata) provides an insight into genome evolution and environmental adaptations in the Sphaeropleales.</title>
        <authorList>
            <person name="Suzuki S."/>
            <person name="Yamaguchi H."/>
            <person name="Nakajima N."/>
            <person name="Kawachi M."/>
        </authorList>
    </citation>
    <scope>NUCLEOTIDE SEQUENCE [LARGE SCALE GENOMIC DNA]</scope>
    <source>
        <strain evidence="3 4">NIES-35</strain>
    </source>
</reference>
<proteinExistence type="predicted"/>
<dbReference type="Proteomes" id="UP000247498">
    <property type="component" value="Unassembled WGS sequence"/>
</dbReference>
<evidence type="ECO:0000313" key="3">
    <source>
        <dbReference type="EMBL" id="GBF99820.1"/>
    </source>
</evidence>
<protein>
    <submittedName>
        <fullName evidence="3">ABC transporter F family member</fullName>
    </submittedName>
</protein>
<accession>A0A2V0PP71</accession>
<dbReference type="PANTHER" id="PTHR19211">
    <property type="entry name" value="ATP-BINDING TRANSPORT PROTEIN-RELATED"/>
    <property type="match status" value="1"/>
</dbReference>
<keyword evidence="4" id="KW-1185">Reference proteome</keyword>
<dbReference type="InterPro" id="IPR027417">
    <property type="entry name" value="P-loop_NTPase"/>
</dbReference>
<comment type="caution">
    <text evidence="3">The sequence shown here is derived from an EMBL/GenBank/DDBJ whole genome shotgun (WGS) entry which is preliminary data.</text>
</comment>
<dbReference type="Gene3D" id="3.40.50.300">
    <property type="entry name" value="P-loop containing nucleotide triphosphate hydrolases"/>
    <property type="match status" value="1"/>
</dbReference>
<dbReference type="PANTHER" id="PTHR19211:SF117">
    <property type="entry name" value="ATP-BINDING CASSETTE SUB-FAMILY F MEMBER 3"/>
    <property type="match status" value="1"/>
</dbReference>
<dbReference type="GO" id="GO:0005524">
    <property type="term" value="F:ATP binding"/>
    <property type="evidence" value="ECO:0007669"/>
    <property type="project" value="TreeGrafter"/>
</dbReference>
<feature type="compositionally biased region" description="Basic and acidic residues" evidence="2">
    <location>
        <begin position="170"/>
        <end position="184"/>
    </location>
</feature>
<dbReference type="OrthoDB" id="546006at2759"/>
<dbReference type="EMBL" id="BDRX01000174">
    <property type="protein sequence ID" value="GBF99820.1"/>
    <property type="molecule type" value="Genomic_DNA"/>
</dbReference>
<organism evidence="3 4">
    <name type="scientific">Raphidocelis subcapitata</name>
    <dbReference type="NCBI Taxonomy" id="307507"/>
    <lineage>
        <taxon>Eukaryota</taxon>
        <taxon>Viridiplantae</taxon>
        <taxon>Chlorophyta</taxon>
        <taxon>core chlorophytes</taxon>
        <taxon>Chlorophyceae</taxon>
        <taxon>CS clade</taxon>
        <taxon>Sphaeropleales</taxon>
        <taxon>Selenastraceae</taxon>
        <taxon>Raphidocelis</taxon>
    </lineage>
</organism>
<dbReference type="AlphaFoldDB" id="A0A2V0PP71"/>
<dbReference type="InParanoid" id="A0A2V0PP71"/>
<name>A0A2V0PP71_9CHLO</name>
<feature type="non-terminal residue" evidence="3">
    <location>
        <position position="280"/>
    </location>
</feature>
<dbReference type="InterPro" id="IPR050611">
    <property type="entry name" value="ABCF"/>
</dbReference>
<evidence type="ECO:0000256" key="2">
    <source>
        <dbReference type="SAM" id="MobiDB-lite"/>
    </source>
</evidence>
<keyword evidence="1" id="KW-0677">Repeat</keyword>
<evidence type="ECO:0000313" key="4">
    <source>
        <dbReference type="Proteomes" id="UP000247498"/>
    </source>
</evidence>
<evidence type="ECO:0000256" key="1">
    <source>
        <dbReference type="ARBA" id="ARBA00022737"/>
    </source>
</evidence>
<dbReference type="STRING" id="307507.A0A2V0PP71"/>
<feature type="region of interest" description="Disordered" evidence="2">
    <location>
        <begin position="162"/>
        <end position="239"/>
    </location>
</feature>